<dbReference type="AlphaFoldDB" id="A0A557PFG4"/>
<evidence type="ECO:0000313" key="2">
    <source>
        <dbReference type="EMBL" id="TVO39407.1"/>
    </source>
</evidence>
<reference evidence="2 3" key="1">
    <citation type="submission" date="2019-07" db="EMBL/GenBank/DDBJ databases">
        <title>The draft genome sequence of Vibrio algivorus M1486.</title>
        <authorList>
            <person name="Meng X."/>
        </authorList>
    </citation>
    <scope>NUCLEOTIDE SEQUENCE [LARGE SCALE GENOMIC DNA]</scope>
    <source>
        <strain evidence="2 3">M1486</strain>
    </source>
</reference>
<organism evidence="2 3">
    <name type="scientific">Vibrio algivorus</name>
    <dbReference type="NCBI Taxonomy" id="1667024"/>
    <lineage>
        <taxon>Bacteria</taxon>
        <taxon>Pseudomonadati</taxon>
        <taxon>Pseudomonadota</taxon>
        <taxon>Gammaproteobacteria</taxon>
        <taxon>Vibrionales</taxon>
        <taxon>Vibrionaceae</taxon>
        <taxon>Vibrio</taxon>
    </lineage>
</organism>
<comment type="caution">
    <text evidence="2">The sequence shown here is derived from an EMBL/GenBank/DDBJ whole genome shotgun (WGS) entry which is preliminary data.</text>
</comment>
<sequence>MNVKSKWHWFLLSMLFSVKALANTSQDVYQVLQDNIIAAKNEKIADYMNTVHSQSLLYLQTQQAMPPIFDNYELDYQLQDVQFVGEDNEYAYAKVWLETTKISGAVFANNRMQILVVFKKENGQWKIWSQANMVIQYLSQ</sequence>
<dbReference type="Proteomes" id="UP000319828">
    <property type="component" value="Unassembled WGS sequence"/>
</dbReference>
<feature type="chain" id="PRO_5022072993" description="DUF4440 domain-containing protein" evidence="1">
    <location>
        <begin position="23"/>
        <end position="140"/>
    </location>
</feature>
<keyword evidence="1" id="KW-0732">Signal</keyword>
<accession>A0A557PFG4</accession>
<protein>
    <recommendedName>
        <fullName evidence="4">DUF4440 domain-containing protein</fullName>
    </recommendedName>
</protein>
<gene>
    <name evidence="2" type="ORF">FOF44_02120</name>
</gene>
<evidence type="ECO:0000313" key="3">
    <source>
        <dbReference type="Proteomes" id="UP000319828"/>
    </source>
</evidence>
<dbReference type="Gene3D" id="3.10.450.50">
    <property type="match status" value="1"/>
</dbReference>
<evidence type="ECO:0000256" key="1">
    <source>
        <dbReference type="SAM" id="SignalP"/>
    </source>
</evidence>
<dbReference type="InterPro" id="IPR032710">
    <property type="entry name" value="NTF2-like_dom_sf"/>
</dbReference>
<proteinExistence type="predicted"/>
<dbReference type="OrthoDB" id="6119979at2"/>
<evidence type="ECO:0008006" key="4">
    <source>
        <dbReference type="Google" id="ProtNLM"/>
    </source>
</evidence>
<name>A0A557PFG4_9VIBR</name>
<dbReference type="EMBL" id="VMKJ01000002">
    <property type="protein sequence ID" value="TVO39407.1"/>
    <property type="molecule type" value="Genomic_DNA"/>
</dbReference>
<dbReference type="SUPFAM" id="SSF54427">
    <property type="entry name" value="NTF2-like"/>
    <property type="match status" value="1"/>
</dbReference>
<dbReference type="RefSeq" id="WP_144387325.1">
    <property type="nucleotide sequence ID" value="NZ_CANNCB010000001.1"/>
</dbReference>
<feature type="signal peptide" evidence="1">
    <location>
        <begin position="1"/>
        <end position="22"/>
    </location>
</feature>